<name>A0A6S6SRU9_9BACT</name>
<evidence type="ECO:0000313" key="1">
    <source>
        <dbReference type="EMBL" id="CAA6809911.1"/>
    </source>
</evidence>
<proteinExistence type="predicted"/>
<dbReference type="AlphaFoldDB" id="A0A6S6SRU9"/>
<sequence length="223" mass="26438">MTKKERFIEVLRRFETPVTVSEWAKRVVHEYPHILNQINSETNEPMTLKALATIISLKVSRGEFSELKVLDSEPYRHVMYMSENKKNDVIKLEVSKDIEGIMLESKMHEDIKKSTEQDKYRLEELKSICSQLNKYFSLNFMLHHTQSLSNFKNRGRHHVDNIEVLTIEHSLLKKEGRKKFSVEEQKAYIKRVISVHMMIDKSIDINLTDEVLEMLLDRLEKIY</sequence>
<organism evidence="1">
    <name type="scientific">uncultured Sulfurovum sp</name>
    <dbReference type="NCBI Taxonomy" id="269237"/>
    <lineage>
        <taxon>Bacteria</taxon>
        <taxon>Pseudomonadati</taxon>
        <taxon>Campylobacterota</taxon>
        <taxon>Epsilonproteobacteria</taxon>
        <taxon>Campylobacterales</taxon>
        <taxon>Sulfurovaceae</taxon>
        <taxon>Sulfurovum</taxon>
        <taxon>environmental samples</taxon>
    </lineage>
</organism>
<protein>
    <submittedName>
        <fullName evidence="1">Uncharacterized protein</fullName>
    </submittedName>
</protein>
<dbReference type="EMBL" id="CACVAZ010000061">
    <property type="protein sequence ID" value="CAA6809911.1"/>
    <property type="molecule type" value="Genomic_DNA"/>
</dbReference>
<reference evidence="1" key="1">
    <citation type="submission" date="2020-01" db="EMBL/GenBank/DDBJ databases">
        <authorList>
            <person name="Meier V. D."/>
            <person name="Meier V D."/>
        </authorList>
    </citation>
    <scope>NUCLEOTIDE SEQUENCE</scope>
    <source>
        <strain evidence="1">HLG_WM_MAG_02</strain>
    </source>
</reference>
<accession>A0A6S6SRU9</accession>
<gene>
    <name evidence="1" type="ORF">HELGO_WM14649</name>
</gene>